<organism evidence="14 15">
    <name type="scientific">Glycine soja</name>
    <name type="common">Wild soybean</name>
    <dbReference type="NCBI Taxonomy" id="3848"/>
    <lineage>
        <taxon>Eukaryota</taxon>
        <taxon>Viridiplantae</taxon>
        <taxon>Streptophyta</taxon>
        <taxon>Embryophyta</taxon>
        <taxon>Tracheophyta</taxon>
        <taxon>Spermatophyta</taxon>
        <taxon>Magnoliopsida</taxon>
        <taxon>eudicotyledons</taxon>
        <taxon>Gunneridae</taxon>
        <taxon>Pentapetalae</taxon>
        <taxon>rosids</taxon>
        <taxon>fabids</taxon>
        <taxon>Fabales</taxon>
        <taxon>Fabaceae</taxon>
        <taxon>Papilionoideae</taxon>
        <taxon>50 kb inversion clade</taxon>
        <taxon>NPAAA clade</taxon>
        <taxon>indigoferoid/millettioid clade</taxon>
        <taxon>Phaseoleae</taxon>
        <taxon>Glycine</taxon>
        <taxon>Glycine subgen. Soja</taxon>
    </lineage>
</organism>
<gene>
    <name evidence="14" type="ORF">D0Y65_012098</name>
</gene>
<evidence type="ECO:0000256" key="5">
    <source>
        <dbReference type="ARBA" id="ARBA00022614"/>
    </source>
</evidence>
<evidence type="ECO:0000256" key="2">
    <source>
        <dbReference type="ARBA" id="ARBA00004191"/>
    </source>
</evidence>
<dbReference type="PRINTS" id="PR00019">
    <property type="entry name" value="LEURICHRPT"/>
</dbReference>
<feature type="domain" description="Leucine-rich repeat-containing N-terminal plant-type" evidence="13">
    <location>
        <begin position="26"/>
        <end position="64"/>
    </location>
</feature>
<keyword evidence="6 12" id="KW-0732">Signal</keyword>
<protein>
    <submittedName>
        <fullName evidence="14">Polygalacturonase inhibitor 2</fullName>
    </submittedName>
</protein>
<feature type="signal peptide" evidence="12">
    <location>
        <begin position="1"/>
        <end position="19"/>
    </location>
</feature>
<keyword evidence="10" id="KW-1015">Disulfide bond</keyword>
<evidence type="ECO:0000256" key="3">
    <source>
        <dbReference type="ARBA" id="ARBA00022512"/>
    </source>
</evidence>
<evidence type="ECO:0000256" key="11">
    <source>
        <dbReference type="ARBA" id="ARBA00038043"/>
    </source>
</evidence>
<dbReference type="InterPro" id="IPR001611">
    <property type="entry name" value="Leu-rich_rpt"/>
</dbReference>
<dbReference type="EMBL" id="QZWG01000005">
    <property type="protein sequence ID" value="RZC12153.1"/>
    <property type="molecule type" value="Genomic_DNA"/>
</dbReference>
<dbReference type="Pfam" id="PF08263">
    <property type="entry name" value="LRRNT_2"/>
    <property type="match status" value="1"/>
</dbReference>
<evidence type="ECO:0000256" key="6">
    <source>
        <dbReference type="ARBA" id="ARBA00022729"/>
    </source>
</evidence>
<keyword evidence="5" id="KW-0433">Leucine-rich repeat</keyword>
<name>A0A445KN10_GLYSO</name>
<comment type="subcellular location">
    <subcellularLocation>
        <location evidence="1">Membrane</location>
        <topology evidence="1">Peripheral membrane protein</topology>
    </subcellularLocation>
    <subcellularLocation>
        <location evidence="2">Secreted</location>
        <location evidence="2">Cell wall</location>
    </subcellularLocation>
</comment>
<evidence type="ECO:0000256" key="8">
    <source>
        <dbReference type="ARBA" id="ARBA00022821"/>
    </source>
</evidence>
<evidence type="ECO:0000256" key="7">
    <source>
        <dbReference type="ARBA" id="ARBA00022737"/>
    </source>
</evidence>
<evidence type="ECO:0000256" key="4">
    <source>
        <dbReference type="ARBA" id="ARBA00022525"/>
    </source>
</evidence>
<keyword evidence="9" id="KW-0472">Membrane</keyword>
<evidence type="ECO:0000256" key="9">
    <source>
        <dbReference type="ARBA" id="ARBA00023136"/>
    </source>
</evidence>
<dbReference type="InterPro" id="IPR032675">
    <property type="entry name" value="LRR_dom_sf"/>
</dbReference>
<dbReference type="InterPro" id="IPR013210">
    <property type="entry name" value="LRR_N_plant-typ"/>
</dbReference>
<keyword evidence="4" id="KW-0964">Secreted</keyword>
<comment type="caution">
    <text evidence="14">The sequence shown here is derived from an EMBL/GenBank/DDBJ whole genome shotgun (WGS) entry which is preliminary data.</text>
</comment>
<dbReference type="InterPro" id="IPR051848">
    <property type="entry name" value="PGIP"/>
</dbReference>
<dbReference type="Gene3D" id="3.80.10.10">
    <property type="entry name" value="Ribonuclease Inhibitor"/>
    <property type="match status" value="1"/>
</dbReference>
<dbReference type="PANTHER" id="PTHR48059:SF24">
    <property type="entry name" value="POLYGALACTURONASE INHIBITOR"/>
    <property type="match status" value="1"/>
</dbReference>
<evidence type="ECO:0000256" key="1">
    <source>
        <dbReference type="ARBA" id="ARBA00004170"/>
    </source>
</evidence>
<dbReference type="GO" id="GO:0016020">
    <property type="term" value="C:membrane"/>
    <property type="evidence" value="ECO:0007669"/>
    <property type="project" value="UniProtKB-SubCell"/>
</dbReference>
<keyword evidence="15" id="KW-1185">Reference proteome</keyword>
<evidence type="ECO:0000259" key="13">
    <source>
        <dbReference type="Pfam" id="PF08263"/>
    </source>
</evidence>
<evidence type="ECO:0000256" key="10">
    <source>
        <dbReference type="ARBA" id="ARBA00023157"/>
    </source>
</evidence>
<evidence type="ECO:0000313" key="15">
    <source>
        <dbReference type="Proteomes" id="UP000289340"/>
    </source>
</evidence>
<dbReference type="AlphaFoldDB" id="A0A445KN10"/>
<evidence type="ECO:0000256" key="12">
    <source>
        <dbReference type="SAM" id="SignalP"/>
    </source>
</evidence>
<evidence type="ECO:0000313" key="14">
    <source>
        <dbReference type="EMBL" id="RZC12153.1"/>
    </source>
</evidence>
<dbReference type="FunFam" id="3.80.10.10:FF:000400">
    <property type="entry name" value="Nuclear pore complex protein NUP107"/>
    <property type="match status" value="1"/>
</dbReference>
<comment type="similarity">
    <text evidence="11">Belongs to the polygalacturonase-inhibiting protein family.</text>
</comment>
<dbReference type="SUPFAM" id="SSF52058">
    <property type="entry name" value="L domain-like"/>
    <property type="match status" value="1"/>
</dbReference>
<proteinExistence type="inferred from homology"/>
<feature type="chain" id="PRO_5019585437" evidence="12">
    <location>
        <begin position="20"/>
        <end position="335"/>
    </location>
</feature>
<accession>A0A445KN10</accession>
<dbReference type="GO" id="GO:0006952">
    <property type="term" value="P:defense response"/>
    <property type="evidence" value="ECO:0007669"/>
    <property type="project" value="UniProtKB-KW"/>
</dbReference>
<reference evidence="14 15" key="1">
    <citation type="submission" date="2018-09" db="EMBL/GenBank/DDBJ databases">
        <title>A high-quality reference genome of wild soybean provides a powerful tool to mine soybean genomes.</title>
        <authorList>
            <person name="Xie M."/>
            <person name="Chung C.Y.L."/>
            <person name="Li M.-W."/>
            <person name="Wong F.-L."/>
            <person name="Chan T.-F."/>
            <person name="Lam H.-M."/>
        </authorList>
    </citation>
    <scope>NUCLEOTIDE SEQUENCE [LARGE SCALE GENOMIC DNA]</scope>
    <source>
        <strain evidence="15">cv. W05</strain>
        <tissue evidence="14">Hypocotyl of etiolated seedlings</tissue>
    </source>
</reference>
<keyword evidence="3" id="KW-0134">Cell wall</keyword>
<dbReference type="Proteomes" id="UP000289340">
    <property type="component" value="Chromosome 5"/>
</dbReference>
<dbReference type="PANTHER" id="PTHR48059">
    <property type="entry name" value="POLYGALACTURONASE INHIBITOR 1"/>
    <property type="match status" value="1"/>
</dbReference>
<dbReference type="Pfam" id="PF00560">
    <property type="entry name" value="LRR_1"/>
    <property type="match status" value="4"/>
</dbReference>
<keyword evidence="8" id="KW-0611">Plant defense</keyword>
<sequence>MSRLSILILLLIVLSFSSALSELCNPRDKQVLLKIKKELGNPTTLSSWLPTTDCCNNWVGVSCDTVTQTYRVDNLDLSDLNLPKPYSIPFSIGNIPYLEFLSITGTPNIIGTIPPTITKLTKLRNLYIKYTNVSGQIPRFLSQIKTLEFLDLSYNKLSGNLPAWLPSLPNLVGISFDGNRISGAIPDSFGYFPKSFVMLSLSRNRLTGKIPATLAKLDVKFVYLSKNMLEGDASLLFGSEKHTRHMYLGNNSFAFDLGKLGLSKTLEGLDLSHNRLYGTLPKGLTSLKDLYYLDVSYNNLCGEIPRGGKLQEFDASLYANNKCLCGSPLPSCKRF</sequence>
<keyword evidence="7" id="KW-0677">Repeat</keyword>